<feature type="signal peptide" evidence="5">
    <location>
        <begin position="1"/>
        <end position="23"/>
    </location>
</feature>
<dbReference type="Proteomes" id="UP000663879">
    <property type="component" value="Unassembled WGS sequence"/>
</dbReference>
<accession>A0A813Y7R8</accession>
<reference evidence="6" key="1">
    <citation type="submission" date="2021-02" db="EMBL/GenBank/DDBJ databases">
        <authorList>
            <person name="Nowell W R."/>
        </authorList>
    </citation>
    <scope>NUCLEOTIDE SEQUENCE</scope>
    <source>
        <strain evidence="6">Ploen Becks lab</strain>
    </source>
</reference>
<evidence type="ECO:0000256" key="2">
    <source>
        <dbReference type="ARBA" id="ARBA00022729"/>
    </source>
</evidence>
<proteinExistence type="predicted"/>
<evidence type="ECO:0000256" key="1">
    <source>
        <dbReference type="ARBA" id="ARBA00022614"/>
    </source>
</evidence>
<name>A0A813Y7R8_9BILA</name>
<keyword evidence="2 5" id="KW-0732">Signal</keyword>
<evidence type="ECO:0000313" key="6">
    <source>
        <dbReference type="EMBL" id="CAF0879482.1"/>
    </source>
</evidence>
<dbReference type="Pfam" id="PF13855">
    <property type="entry name" value="LRR_8"/>
    <property type="match status" value="1"/>
</dbReference>
<comment type="caution">
    <text evidence="6">The sequence shown here is derived from an EMBL/GenBank/DDBJ whole genome shotgun (WGS) entry which is preliminary data.</text>
</comment>
<dbReference type="AlphaFoldDB" id="A0A813Y7R8"/>
<sequence length="562" mass="66441">MELAKDFPIIFLIKLLILSSISSSLITNKCIHEIDSFNCLNINCNGKKNLIKLPHKLDDLIAYNLKNNELICSLDITDTGITEISTETIGNLNPIFRNFIKLNPQQEQTNLIISFSNLIQINKVDLDPNIVIYIYDSNIRFIEPKCFDNKQLQLNLINVSFSMLNWMHLMHKANFKLLNLRNLQLHKANNYNLETTSVVTDLKIYNSNIPILDDQYPLFRLINSIEQLELINCSISSIKHTILNKYKSLKYLSLSSNNLNKISDNLFVNLENLEYLDLDDNPLEYIHPNAFKSLKNLKFISINFFKSSRQASSSHQWFFNLLKLNLNELNFKTNKLLNNFCLLNQIVNFLNKFNRDLFEKYEQFNIMNKEYSMVNERRLRLFSHDEITIDLNRLSSNKILYCSVYFVCKYLKNYTHSYFNAWTIEYFDVCAQILTIHDNNEFICAINDRIQECRKISVPSPESSIRERYQQNSLEKQFSLMTIFTKFSFIIMFISFLIFIIFIALICFLIVSYIRKKFLFKDKKSRRVPRKFTSLESRAQWFNDSFDSNYYVVLVNKKHVKI</sequence>
<dbReference type="GO" id="GO:0005615">
    <property type="term" value="C:extracellular space"/>
    <property type="evidence" value="ECO:0007669"/>
    <property type="project" value="TreeGrafter"/>
</dbReference>
<keyword evidence="1" id="KW-0433">Leucine-rich repeat</keyword>
<evidence type="ECO:0000256" key="5">
    <source>
        <dbReference type="SAM" id="SignalP"/>
    </source>
</evidence>
<dbReference type="InterPro" id="IPR001611">
    <property type="entry name" value="Leu-rich_rpt"/>
</dbReference>
<evidence type="ECO:0000313" key="7">
    <source>
        <dbReference type="Proteomes" id="UP000663879"/>
    </source>
</evidence>
<keyword evidence="7" id="KW-1185">Reference proteome</keyword>
<evidence type="ECO:0000256" key="3">
    <source>
        <dbReference type="ARBA" id="ARBA00022737"/>
    </source>
</evidence>
<protein>
    <submittedName>
        <fullName evidence="6">Uncharacterized protein</fullName>
    </submittedName>
</protein>
<dbReference type="PROSITE" id="PS51450">
    <property type="entry name" value="LRR"/>
    <property type="match status" value="2"/>
</dbReference>
<evidence type="ECO:0000256" key="4">
    <source>
        <dbReference type="SAM" id="Phobius"/>
    </source>
</evidence>
<dbReference type="Gene3D" id="3.80.10.10">
    <property type="entry name" value="Ribonuclease Inhibitor"/>
    <property type="match status" value="1"/>
</dbReference>
<keyword evidence="4" id="KW-1133">Transmembrane helix</keyword>
<dbReference type="SMART" id="SM00369">
    <property type="entry name" value="LRR_TYP"/>
    <property type="match status" value="2"/>
</dbReference>
<keyword evidence="4" id="KW-0812">Transmembrane</keyword>
<feature type="transmembrane region" description="Helical" evidence="4">
    <location>
        <begin position="487"/>
        <end position="514"/>
    </location>
</feature>
<gene>
    <name evidence="6" type="ORF">OXX778_LOCUS10340</name>
</gene>
<keyword evidence="3" id="KW-0677">Repeat</keyword>
<dbReference type="InterPro" id="IPR050328">
    <property type="entry name" value="Dev_Immune_Receptor"/>
</dbReference>
<dbReference type="PANTHER" id="PTHR24373:SF370">
    <property type="entry name" value="FISH-LIPS, ISOFORM E"/>
    <property type="match status" value="1"/>
</dbReference>
<dbReference type="InterPro" id="IPR032675">
    <property type="entry name" value="LRR_dom_sf"/>
</dbReference>
<dbReference type="InterPro" id="IPR003591">
    <property type="entry name" value="Leu-rich_rpt_typical-subtyp"/>
</dbReference>
<dbReference type="SUPFAM" id="SSF52058">
    <property type="entry name" value="L domain-like"/>
    <property type="match status" value="2"/>
</dbReference>
<dbReference type="EMBL" id="CAJNOC010001626">
    <property type="protein sequence ID" value="CAF0879482.1"/>
    <property type="molecule type" value="Genomic_DNA"/>
</dbReference>
<feature type="chain" id="PRO_5032651923" evidence="5">
    <location>
        <begin position="24"/>
        <end position="562"/>
    </location>
</feature>
<dbReference type="OrthoDB" id="10550469at2759"/>
<dbReference type="PANTHER" id="PTHR24373">
    <property type="entry name" value="SLIT RELATED LEUCINE-RICH REPEAT NEURONAL PROTEIN"/>
    <property type="match status" value="1"/>
</dbReference>
<organism evidence="6 7">
    <name type="scientific">Brachionus calyciflorus</name>
    <dbReference type="NCBI Taxonomy" id="104777"/>
    <lineage>
        <taxon>Eukaryota</taxon>
        <taxon>Metazoa</taxon>
        <taxon>Spiralia</taxon>
        <taxon>Gnathifera</taxon>
        <taxon>Rotifera</taxon>
        <taxon>Eurotatoria</taxon>
        <taxon>Monogononta</taxon>
        <taxon>Pseudotrocha</taxon>
        <taxon>Ploima</taxon>
        <taxon>Brachionidae</taxon>
        <taxon>Brachionus</taxon>
    </lineage>
</organism>
<keyword evidence="4" id="KW-0472">Membrane</keyword>
<dbReference type="GO" id="GO:0031012">
    <property type="term" value="C:extracellular matrix"/>
    <property type="evidence" value="ECO:0007669"/>
    <property type="project" value="TreeGrafter"/>
</dbReference>